<dbReference type="Pfam" id="PF07883">
    <property type="entry name" value="Cupin_2"/>
    <property type="match status" value="1"/>
</dbReference>
<dbReference type="Gene3D" id="2.60.120.10">
    <property type="entry name" value="Jelly Rolls"/>
    <property type="match status" value="1"/>
</dbReference>
<proteinExistence type="predicted"/>
<reference evidence="2 3" key="1">
    <citation type="submission" date="2022-02" db="EMBL/GenBank/DDBJ databases">
        <authorList>
            <person name="Min J."/>
        </authorList>
    </citation>
    <scope>NUCLEOTIDE SEQUENCE [LARGE SCALE GENOMIC DNA]</scope>
    <source>
        <strain evidence="2 3">GR10-1</strain>
    </source>
</reference>
<comment type="caution">
    <text evidence="2">The sequence shown here is derived from an EMBL/GenBank/DDBJ whole genome shotgun (WGS) entry which is preliminary data.</text>
</comment>
<accession>A0ABS9SJA8</accession>
<dbReference type="SUPFAM" id="SSF51182">
    <property type="entry name" value="RmlC-like cupins"/>
    <property type="match status" value="1"/>
</dbReference>
<keyword evidence="3" id="KW-1185">Reference proteome</keyword>
<dbReference type="InterPro" id="IPR013096">
    <property type="entry name" value="Cupin_2"/>
</dbReference>
<sequence>MNTAFKISVENGLIALKENQKEFISVFTHGTLEVEIYKPEIVDKQQPHERDEAYIIISGEGKFYKDGEVVEFVAGDFLFVEAGKEHRFFDFSEDFSTWVIFYGPKRGEK</sequence>
<dbReference type="InterPro" id="IPR014710">
    <property type="entry name" value="RmlC-like_jellyroll"/>
</dbReference>
<feature type="domain" description="Cupin type-2" evidence="1">
    <location>
        <begin position="37"/>
        <end position="88"/>
    </location>
</feature>
<evidence type="ECO:0000313" key="2">
    <source>
        <dbReference type="EMBL" id="MCH5598462.1"/>
    </source>
</evidence>
<gene>
    <name evidence="2" type="ORF">MKP09_11355</name>
</gene>
<evidence type="ECO:0000259" key="1">
    <source>
        <dbReference type="Pfam" id="PF07883"/>
    </source>
</evidence>
<name>A0ABS9SJA8_9BACT</name>
<protein>
    <submittedName>
        <fullName evidence="2">Cupin domain-containing protein</fullName>
    </submittedName>
</protein>
<evidence type="ECO:0000313" key="3">
    <source>
        <dbReference type="Proteomes" id="UP001202248"/>
    </source>
</evidence>
<dbReference type="EMBL" id="JAKWBL010000002">
    <property type="protein sequence ID" value="MCH5598462.1"/>
    <property type="molecule type" value="Genomic_DNA"/>
</dbReference>
<organism evidence="2 3">
    <name type="scientific">Niabella ginsengisoli</name>
    <dbReference type="NCBI Taxonomy" id="522298"/>
    <lineage>
        <taxon>Bacteria</taxon>
        <taxon>Pseudomonadati</taxon>
        <taxon>Bacteroidota</taxon>
        <taxon>Chitinophagia</taxon>
        <taxon>Chitinophagales</taxon>
        <taxon>Chitinophagaceae</taxon>
        <taxon>Niabella</taxon>
    </lineage>
</organism>
<dbReference type="InterPro" id="IPR011051">
    <property type="entry name" value="RmlC_Cupin_sf"/>
</dbReference>
<dbReference type="Proteomes" id="UP001202248">
    <property type="component" value="Unassembled WGS sequence"/>
</dbReference>
<dbReference type="RefSeq" id="WP_240830084.1">
    <property type="nucleotide sequence ID" value="NZ_JAKWBL010000002.1"/>
</dbReference>